<dbReference type="Gene3D" id="1.20.58.220">
    <property type="entry name" value="Phosphate transport system protein phou homolog 2, domain 2"/>
    <property type="match status" value="1"/>
</dbReference>
<dbReference type="AlphaFoldDB" id="A0A5A9ZL24"/>
<keyword evidence="3" id="KW-1185">Reference proteome</keyword>
<proteinExistence type="predicted"/>
<evidence type="ECO:0008006" key="4">
    <source>
        <dbReference type="Google" id="ProtNLM"/>
    </source>
</evidence>
<dbReference type="RefSeq" id="WP_111362880.1">
    <property type="nucleotide sequence ID" value="NZ_VINQ01000003.1"/>
</dbReference>
<protein>
    <recommendedName>
        <fullName evidence="4">Phosphate transport system regulatory protein PhoU</fullName>
    </recommendedName>
</protein>
<dbReference type="EMBL" id="VINQ01000003">
    <property type="protein sequence ID" value="KAA0917672.1"/>
    <property type="molecule type" value="Genomic_DNA"/>
</dbReference>
<reference evidence="2 3" key="1">
    <citation type="submission" date="2019-07" db="EMBL/GenBank/DDBJ databases">
        <title>Aquicoccus porphyridii gen. nov., sp. nov., isolated from a small marine red alga, Porphyridium marinum.</title>
        <authorList>
            <person name="Liu L."/>
        </authorList>
    </citation>
    <scope>NUCLEOTIDE SEQUENCE [LARGE SCALE GENOMIC DNA]</scope>
    <source>
        <strain evidence="2 3">L1 8-17</strain>
    </source>
</reference>
<feature type="compositionally biased region" description="Polar residues" evidence="1">
    <location>
        <begin position="70"/>
        <end position="80"/>
    </location>
</feature>
<accession>A0A5A9ZL24</accession>
<evidence type="ECO:0000313" key="2">
    <source>
        <dbReference type="EMBL" id="KAA0917672.1"/>
    </source>
</evidence>
<dbReference type="InterPro" id="IPR038078">
    <property type="entry name" value="PhoU-like_sf"/>
</dbReference>
<feature type="region of interest" description="Disordered" evidence="1">
    <location>
        <begin position="56"/>
        <end position="80"/>
    </location>
</feature>
<evidence type="ECO:0000256" key="1">
    <source>
        <dbReference type="SAM" id="MobiDB-lite"/>
    </source>
</evidence>
<evidence type="ECO:0000313" key="3">
    <source>
        <dbReference type="Proteomes" id="UP000325291"/>
    </source>
</evidence>
<name>A0A5A9ZL24_9RHOB</name>
<feature type="compositionally biased region" description="Basic and acidic residues" evidence="1">
    <location>
        <begin position="56"/>
        <end position="67"/>
    </location>
</feature>
<sequence length="80" mass="8903">MTSQHTDSSFDRDLEGLQIRLVTMSRLVDAAIGNALKVLETRDLDLSRKVQRDDKMIDEMDEDRPKGDTTAYSATGTDAA</sequence>
<organism evidence="2 3">
    <name type="scientific">Aquicoccus porphyridii</name>
    <dbReference type="NCBI Taxonomy" id="1852029"/>
    <lineage>
        <taxon>Bacteria</taxon>
        <taxon>Pseudomonadati</taxon>
        <taxon>Pseudomonadota</taxon>
        <taxon>Alphaproteobacteria</taxon>
        <taxon>Rhodobacterales</taxon>
        <taxon>Paracoccaceae</taxon>
        <taxon>Aquicoccus</taxon>
    </lineage>
</organism>
<comment type="caution">
    <text evidence="2">The sequence shown here is derived from an EMBL/GenBank/DDBJ whole genome shotgun (WGS) entry which is preliminary data.</text>
</comment>
<dbReference type="Proteomes" id="UP000325291">
    <property type="component" value="Unassembled WGS sequence"/>
</dbReference>
<gene>
    <name evidence="2" type="ORF">FLO80_06475</name>
</gene>
<dbReference type="SUPFAM" id="SSF109755">
    <property type="entry name" value="PhoU-like"/>
    <property type="match status" value="1"/>
</dbReference>